<keyword evidence="8 21" id="KW-0436">Ligase</keyword>
<evidence type="ECO:0000256" key="3">
    <source>
        <dbReference type="ARBA" id="ARBA00005150"/>
    </source>
</evidence>
<comment type="catalytic activity">
    <reaction evidence="20">
        <text>7,8-dihydropteroate + L-glutamate + ATP = 7,8-dihydrofolate + ADP + phosphate + H(+)</text>
        <dbReference type="Rhea" id="RHEA:23584"/>
        <dbReference type="ChEBI" id="CHEBI:15378"/>
        <dbReference type="ChEBI" id="CHEBI:17839"/>
        <dbReference type="ChEBI" id="CHEBI:29985"/>
        <dbReference type="ChEBI" id="CHEBI:30616"/>
        <dbReference type="ChEBI" id="CHEBI:43474"/>
        <dbReference type="ChEBI" id="CHEBI:57451"/>
        <dbReference type="ChEBI" id="CHEBI:456216"/>
        <dbReference type="EC" id="6.3.2.12"/>
    </reaction>
</comment>
<evidence type="ECO:0000256" key="6">
    <source>
        <dbReference type="ARBA" id="ARBA00013025"/>
    </source>
</evidence>
<gene>
    <name evidence="23" type="ORF">J2T60_001063</name>
</gene>
<evidence type="ECO:0000256" key="8">
    <source>
        <dbReference type="ARBA" id="ARBA00022598"/>
    </source>
</evidence>
<comment type="catalytic activity">
    <reaction evidence="18">
        <text>10-formyltetrahydrofolyl-(gamma-L-Glu)(n) + L-glutamate + ATP = 10-formyltetrahydrofolyl-(gamma-L-Glu)(n+1) + ADP + phosphate + H(+)</text>
        <dbReference type="Rhea" id="RHEA:51904"/>
        <dbReference type="Rhea" id="RHEA-COMP:13088"/>
        <dbReference type="Rhea" id="RHEA-COMP:14300"/>
        <dbReference type="ChEBI" id="CHEBI:15378"/>
        <dbReference type="ChEBI" id="CHEBI:29985"/>
        <dbReference type="ChEBI" id="CHEBI:30616"/>
        <dbReference type="ChEBI" id="CHEBI:43474"/>
        <dbReference type="ChEBI" id="CHEBI:134413"/>
        <dbReference type="ChEBI" id="CHEBI:456216"/>
        <dbReference type="EC" id="6.3.2.17"/>
    </reaction>
</comment>
<comment type="pathway">
    <text evidence="3">Cofactor biosynthesis; tetrahydrofolylpolyglutamate biosynthesis.</text>
</comment>
<keyword evidence="10 21" id="KW-0547">Nucleotide-binding</keyword>
<dbReference type="EC" id="6.3.2.17" evidence="6"/>
<evidence type="ECO:0000256" key="11">
    <source>
        <dbReference type="ARBA" id="ARBA00022840"/>
    </source>
</evidence>
<dbReference type="SUPFAM" id="SSF53623">
    <property type="entry name" value="MurD-like peptide ligases, catalytic domain"/>
    <property type="match status" value="1"/>
</dbReference>
<feature type="domain" description="Mur ligase C-terminal" evidence="22">
    <location>
        <begin position="300"/>
        <end position="427"/>
    </location>
</feature>
<protein>
    <recommendedName>
        <fullName evidence="7">Dihydrofolate synthase/folylpolyglutamate synthase</fullName>
        <ecNumber evidence="5">6.3.2.12</ecNumber>
        <ecNumber evidence="6">6.3.2.17</ecNumber>
    </recommendedName>
    <alternativeName>
        <fullName evidence="16">Folylpoly-gamma-glutamate synthetase-dihydrofolate synthetase</fullName>
    </alternativeName>
    <alternativeName>
        <fullName evidence="14">Folylpolyglutamate synthetase</fullName>
    </alternativeName>
    <alternativeName>
        <fullName evidence="15">Tetrahydrofolylpolyglutamate synthase</fullName>
    </alternativeName>
</protein>
<comment type="catalytic activity">
    <reaction evidence="19">
        <text>(6R)-5,10-methylenetetrahydrofolyl-(gamma-L-Glu)(n) + L-glutamate + ATP = (6R)-5,10-methylenetetrahydrofolyl-(gamma-L-Glu)(n+1) + ADP + phosphate + H(+)</text>
        <dbReference type="Rhea" id="RHEA:51912"/>
        <dbReference type="Rhea" id="RHEA-COMP:13257"/>
        <dbReference type="Rhea" id="RHEA-COMP:13258"/>
        <dbReference type="ChEBI" id="CHEBI:15378"/>
        <dbReference type="ChEBI" id="CHEBI:29985"/>
        <dbReference type="ChEBI" id="CHEBI:30616"/>
        <dbReference type="ChEBI" id="CHEBI:43474"/>
        <dbReference type="ChEBI" id="CHEBI:136572"/>
        <dbReference type="ChEBI" id="CHEBI:456216"/>
        <dbReference type="EC" id="6.3.2.17"/>
    </reaction>
</comment>
<proteinExistence type="inferred from homology"/>
<reference evidence="23 24" key="1">
    <citation type="submission" date="2022-03" db="EMBL/GenBank/DDBJ databases">
        <title>Genomic Encyclopedia of Type Strains, Phase III (KMG-III): the genomes of soil and plant-associated and newly described type strains.</title>
        <authorList>
            <person name="Whitman W."/>
        </authorList>
    </citation>
    <scope>NUCLEOTIDE SEQUENCE [LARGE SCALE GENOMIC DNA]</scope>
    <source>
        <strain evidence="23 24">BSker1</strain>
    </source>
</reference>
<keyword evidence="12" id="KW-0460">Magnesium</keyword>
<accession>A0ABT1G9X4</accession>
<evidence type="ECO:0000313" key="24">
    <source>
        <dbReference type="Proteomes" id="UP001523550"/>
    </source>
</evidence>
<dbReference type="InterPro" id="IPR001645">
    <property type="entry name" value="Folylpolyglutamate_synth"/>
</dbReference>
<keyword evidence="9" id="KW-0479">Metal-binding</keyword>
<evidence type="ECO:0000256" key="15">
    <source>
        <dbReference type="ARBA" id="ARBA00030592"/>
    </source>
</evidence>
<evidence type="ECO:0000256" key="19">
    <source>
        <dbReference type="ARBA" id="ARBA00049035"/>
    </source>
</evidence>
<dbReference type="GO" id="GO:0004326">
    <property type="term" value="F:tetrahydrofolylpolyglutamate synthase activity"/>
    <property type="evidence" value="ECO:0007669"/>
    <property type="project" value="UniProtKB-EC"/>
</dbReference>
<dbReference type="InterPro" id="IPR036565">
    <property type="entry name" value="Mur-like_cat_sf"/>
</dbReference>
<dbReference type="RefSeq" id="WP_253446447.1">
    <property type="nucleotide sequence ID" value="NZ_JALJYF010000001.1"/>
</dbReference>
<dbReference type="Proteomes" id="UP001523550">
    <property type="component" value="Unassembled WGS sequence"/>
</dbReference>
<evidence type="ECO:0000256" key="21">
    <source>
        <dbReference type="PIRNR" id="PIRNR001563"/>
    </source>
</evidence>
<comment type="similarity">
    <text evidence="4 21">Belongs to the folylpolyglutamate synthase family.</text>
</comment>
<dbReference type="EC" id="6.3.2.12" evidence="5"/>
<keyword evidence="24" id="KW-1185">Reference proteome</keyword>
<evidence type="ECO:0000256" key="13">
    <source>
        <dbReference type="ARBA" id="ARBA00022909"/>
    </source>
</evidence>
<evidence type="ECO:0000256" key="16">
    <source>
        <dbReference type="ARBA" id="ARBA00032510"/>
    </source>
</evidence>
<dbReference type="GO" id="GO:0008841">
    <property type="term" value="F:dihydrofolate synthase activity"/>
    <property type="evidence" value="ECO:0007669"/>
    <property type="project" value="UniProtKB-EC"/>
</dbReference>
<dbReference type="InterPro" id="IPR036615">
    <property type="entry name" value="Mur_ligase_C_dom_sf"/>
</dbReference>
<sequence>MNAGSGHSRAPAATASLNDWLVWLEGLHPVEVDLGLDRLRPVCGAMGLDKLSYGVLTVAGTNGKGSSVAVAEGLLRADGCRVGAYTSPHLIDFNERIRVDGQPATDRAIIASLARVDEARGGASLSYFEFTTLAALDLFRRQGVDYAVLEVGLGGRLDAVNVVDADVALLTRVAVDHADWLGDDLDGIAREKAGICRPGRPAVIADPSPEGPLPAAARAHSVELLCAGEAFGWRDGPGSDWTWWGPEEQTLSALPSQPWWQLPWQRDNASGALAAVAQLRPQALDSHKVRRVLADIQLPGRVQLLGGAPDTLLDVAHNPDAATALASWLEKHPVSGKRRAVLGMKGDKDVAGVLGALEAVVDEWWLADLSEIGGLSLEQLKRHCPELVLARLAPLNPDEASPGPLEAWQAALAASRPEDQVLVMGSFMTVGPVLREWRQTRHTETHKPSANPGSR</sequence>
<dbReference type="PANTHER" id="PTHR11136">
    <property type="entry name" value="FOLYLPOLYGLUTAMATE SYNTHASE-RELATED"/>
    <property type="match status" value="1"/>
</dbReference>
<organism evidence="23 24">
    <name type="scientific">Natronospira proteinivora</name>
    <dbReference type="NCBI Taxonomy" id="1807133"/>
    <lineage>
        <taxon>Bacteria</taxon>
        <taxon>Pseudomonadati</taxon>
        <taxon>Pseudomonadota</taxon>
        <taxon>Gammaproteobacteria</taxon>
        <taxon>Natronospirales</taxon>
        <taxon>Natronospiraceae</taxon>
        <taxon>Natronospira</taxon>
    </lineage>
</organism>
<evidence type="ECO:0000256" key="1">
    <source>
        <dbReference type="ARBA" id="ARBA00002714"/>
    </source>
</evidence>
<evidence type="ECO:0000256" key="12">
    <source>
        <dbReference type="ARBA" id="ARBA00022842"/>
    </source>
</evidence>
<evidence type="ECO:0000313" key="23">
    <source>
        <dbReference type="EMBL" id="MCP1727098.1"/>
    </source>
</evidence>
<evidence type="ECO:0000256" key="5">
    <source>
        <dbReference type="ARBA" id="ARBA00013023"/>
    </source>
</evidence>
<dbReference type="PANTHER" id="PTHR11136:SF0">
    <property type="entry name" value="DIHYDROFOLATE SYNTHETASE-RELATED"/>
    <property type="match status" value="1"/>
</dbReference>
<dbReference type="InterPro" id="IPR004101">
    <property type="entry name" value="Mur_ligase_C"/>
</dbReference>
<evidence type="ECO:0000259" key="22">
    <source>
        <dbReference type="Pfam" id="PF02875"/>
    </source>
</evidence>
<evidence type="ECO:0000256" key="4">
    <source>
        <dbReference type="ARBA" id="ARBA00008276"/>
    </source>
</evidence>
<comment type="caution">
    <text evidence="23">The sequence shown here is derived from an EMBL/GenBank/DDBJ whole genome shotgun (WGS) entry which is preliminary data.</text>
</comment>
<evidence type="ECO:0000256" key="10">
    <source>
        <dbReference type="ARBA" id="ARBA00022741"/>
    </source>
</evidence>
<evidence type="ECO:0000256" key="14">
    <source>
        <dbReference type="ARBA" id="ARBA00030048"/>
    </source>
</evidence>
<dbReference type="NCBIfam" id="TIGR01499">
    <property type="entry name" value="folC"/>
    <property type="match status" value="1"/>
</dbReference>
<name>A0ABT1G9X4_9GAMM</name>
<comment type="catalytic activity">
    <reaction evidence="17">
        <text>(6S)-5,6,7,8-tetrahydrofolyl-(gamma-L-Glu)(n) + L-glutamate + ATP = (6S)-5,6,7,8-tetrahydrofolyl-(gamma-L-Glu)(n+1) + ADP + phosphate + H(+)</text>
        <dbReference type="Rhea" id="RHEA:10580"/>
        <dbReference type="Rhea" id="RHEA-COMP:14738"/>
        <dbReference type="Rhea" id="RHEA-COMP:14740"/>
        <dbReference type="ChEBI" id="CHEBI:15378"/>
        <dbReference type="ChEBI" id="CHEBI:29985"/>
        <dbReference type="ChEBI" id="CHEBI:30616"/>
        <dbReference type="ChEBI" id="CHEBI:43474"/>
        <dbReference type="ChEBI" id="CHEBI:141005"/>
        <dbReference type="ChEBI" id="CHEBI:456216"/>
        <dbReference type="EC" id="6.3.2.17"/>
    </reaction>
</comment>
<evidence type="ECO:0000256" key="18">
    <source>
        <dbReference type="ARBA" id="ARBA00047808"/>
    </source>
</evidence>
<dbReference type="Gene3D" id="3.40.1190.10">
    <property type="entry name" value="Mur-like, catalytic domain"/>
    <property type="match status" value="1"/>
</dbReference>
<comment type="pathway">
    <text evidence="2">Cofactor biosynthesis; tetrahydrofolate biosynthesis; 7,8-dihydrofolate from 2-amino-4-hydroxy-6-hydroxymethyl-7,8-dihydropteridine diphosphate and 4-aminobenzoate: step 2/2.</text>
</comment>
<keyword evidence="11 21" id="KW-0067">ATP-binding</keyword>
<evidence type="ECO:0000256" key="17">
    <source>
        <dbReference type="ARBA" id="ARBA00047493"/>
    </source>
</evidence>
<dbReference type="EMBL" id="JALJYF010000001">
    <property type="protein sequence ID" value="MCP1727098.1"/>
    <property type="molecule type" value="Genomic_DNA"/>
</dbReference>
<dbReference type="NCBIfam" id="NF008101">
    <property type="entry name" value="PRK10846.1"/>
    <property type="match status" value="1"/>
</dbReference>
<keyword evidence="13" id="KW-0289">Folate biosynthesis</keyword>
<evidence type="ECO:0000256" key="7">
    <source>
        <dbReference type="ARBA" id="ARBA00019357"/>
    </source>
</evidence>
<evidence type="ECO:0000256" key="20">
    <source>
        <dbReference type="ARBA" id="ARBA00049161"/>
    </source>
</evidence>
<evidence type="ECO:0000256" key="9">
    <source>
        <dbReference type="ARBA" id="ARBA00022723"/>
    </source>
</evidence>
<comment type="function">
    <text evidence="1">Functions in two distinct reactions of the de novo folate biosynthetic pathway. Catalyzes the addition of a glutamate residue to dihydropteroate (7,8-dihydropteroate or H2Pte) to form dihydrofolate (7,8-dihydrofolate monoglutamate or H2Pte-Glu). Also catalyzes successive additions of L-glutamate to tetrahydrofolate or 10-formyltetrahydrofolate or 5,10-methylenetetrahydrofolate, leading to folylpolyglutamate derivatives.</text>
</comment>
<dbReference type="PIRSF" id="PIRSF001563">
    <property type="entry name" value="Folylpolyglu_synth"/>
    <property type="match status" value="1"/>
</dbReference>
<dbReference type="SUPFAM" id="SSF53244">
    <property type="entry name" value="MurD-like peptide ligases, peptide-binding domain"/>
    <property type="match status" value="1"/>
</dbReference>
<evidence type="ECO:0000256" key="2">
    <source>
        <dbReference type="ARBA" id="ARBA00004799"/>
    </source>
</evidence>
<dbReference type="Gene3D" id="3.90.190.20">
    <property type="entry name" value="Mur ligase, C-terminal domain"/>
    <property type="match status" value="1"/>
</dbReference>
<dbReference type="Pfam" id="PF02875">
    <property type="entry name" value="Mur_ligase_C"/>
    <property type="match status" value="1"/>
</dbReference>